<dbReference type="InterPro" id="IPR014903">
    <property type="entry name" value="DUF1796"/>
</dbReference>
<evidence type="ECO:0008006" key="3">
    <source>
        <dbReference type="Google" id="ProtNLM"/>
    </source>
</evidence>
<keyword evidence="2" id="KW-1185">Reference proteome</keyword>
<dbReference type="RefSeq" id="WP_209859091.1">
    <property type="nucleotide sequence ID" value="NZ_JAGGLD010000001.1"/>
</dbReference>
<sequence length="216" mass="24662">MVKLHDIQGEYDLIVSLGCSCEPAGHLQRKGLRTFSAPLDWVVSLSLTQVNHLLENRFKDYMLIENMSITEGSAYYVKDEIVQEAKSYFIKDAMYDILSVHDFPVIPDHFWMEHYPDFKAKLDTRVERVLQRMAASKKALFVRWCGSDEEVVELQRVLRLLTPAAFNILLVNGVHGQGTTIDLDIPQDGICSLTIPYRDGDEQTWDLLLEGVSLLT</sequence>
<dbReference type="Proteomes" id="UP001519288">
    <property type="component" value="Unassembled WGS sequence"/>
</dbReference>
<dbReference type="Pfam" id="PF08795">
    <property type="entry name" value="DUF1796"/>
    <property type="match status" value="1"/>
</dbReference>
<organism evidence="1 2">
    <name type="scientific">Paenibacillus shirakamiensis</name>
    <dbReference type="NCBI Taxonomy" id="1265935"/>
    <lineage>
        <taxon>Bacteria</taxon>
        <taxon>Bacillati</taxon>
        <taxon>Bacillota</taxon>
        <taxon>Bacilli</taxon>
        <taxon>Bacillales</taxon>
        <taxon>Paenibacillaceae</taxon>
        <taxon>Paenibacillus</taxon>
    </lineage>
</organism>
<evidence type="ECO:0000313" key="1">
    <source>
        <dbReference type="EMBL" id="MBP1999635.1"/>
    </source>
</evidence>
<proteinExistence type="predicted"/>
<dbReference type="EMBL" id="JAGGLD010000001">
    <property type="protein sequence ID" value="MBP1999635.1"/>
    <property type="molecule type" value="Genomic_DNA"/>
</dbReference>
<protein>
    <recommendedName>
        <fullName evidence="3">Peptidase</fullName>
    </recommendedName>
</protein>
<evidence type="ECO:0000313" key="2">
    <source>
        <dbReference type="Proteomes" id="UP001519288"/>
    </source>
</evidence>
<name>A0ABS4JD87_9BACL</name>
<gene>
    <name evidence="1" type="ORF">J2Z69_000654</name>
</gene>
<comment type="caution">
    <text evidence="1">The sequence shown here is derived from an EMBL/GenBank/DDBJ whole genome shotgun (WGS) entry which is preliminary data.</text>
</comment>
<reference evidence="1 2" key="1">
    <citation type="submission" date="2021-03" db="EMBL/GenBank/DDBJ databases">
        <title>Genomic Encyclopedia of Type Strains, Phase IV (KMG-IV): sequencing the most valuable type-strain genomes for metagenomic binning, comparative biology and taxonomic classification.</title>
        <authorList>
            <person name="Goeker M."/>
        </authorList>
    </citation>
    <scope>NUCLEOTIDE SEQUENCE [LARGE SCALE GENOMIC DNA]</scope>
    <source>
        <strain evidence="1 2">DSM 26806</strain>
    </source>
</reference>
<accession>A0ABS4JD87</accession>